<keyword evidence="2" id="KW-1185">Reference proteome</keyword>
<comment type="caution">
    <text evidence="1">The sequence shown here is derived from an EMBL/GenBank/DDBJ whole genome shotgun (WGS) entry which is preliminary data.</text>
</comment>
<proteinExistence type="predicted"/>
<sequence length="180" mass="20249">MSYGHAWDYPEHRRARITLRGLARDKYQGTTGSRRFRQQANETTCIWLRRQGKVVRLWVRDIVTYRRVVIPMYSIKNGSLGMSRGHHKGCHPRGHGSDSAPVQLVHEVPPAWPQERANTRAASARGATRTASVRGCSRTANAWGYHPRGCRVGLPATATRAARTTLSVRRLIAFSNPKNP</sequence>
<accession>A0A2P5AH31</accession>
<name>A0A2P5AH31_PARAD</name>
<evidence type="ECO:0000313" key="2">
    <source>
        <dbReference type="Proteomes" id="UP000237105"/>
    </source>
</evidence>
<organism evidence="1 2">
    <name type="scientific">Parasponia andersonii</name>
    <name type="common">Sponia andersonii</name>
    <dbReference type="NCBI Taxonomy" id="3476"/>
    <lineage>
        <taxon>Eukaryota</taxon>
        <taxon>Viridiplantae</taxon>
        <taxon>Streptophyta</taxon>
        <taxon>Embryophyta</taxon>
        <taxon>Tracheophyta</taxon>
        <taxon>Spermatophyta</taxon>
        <taxon>Magnoliopsida</taxon>
        <taxon>eudicotyledons</taxon>
        <taxon>Gunneridae</taxon>
        <taxon>Pentapetalae</taxon>
        <taxon>rosids</taxon>
        <taxon>fabids</taxon>
        <taxon>Rosales</taxon>
        <taxon>Cannabaceae</taxon>
        <taxon>Parasponia</taxon>
    </lineage>
</organism>
<dbReference type="AlphaFoldDB" id="A0A2P5AH31"/>
<protein>
    <submittedName>
        <fullName evidence="1">Uncharacterized protein</fullName>
    </submittedName>
</protein>
<dbReference type="Proteomes" id="UP000237105">
    <property type="component" value="Unassembled WGS sequence"/>
</dbReference>
<evidence type="ECO:0000313" key="1">
    <source>
        <dbReference type="EMBL" id="PON35845.1"/>
    </source>
</evidence>
<gene>
    <name evidence="1" type="ORF">PanWU01x14_332910</name>
</gene>
<reference evidence="2" key="1">
    <citation type="submission" date="2016-06" db="EMBL/GenBank/DDBJ databases">
        <title>Parallel loss of symbiosis genes in relatives of nitrogen-fixing non-legume Parasponia.</title>
        <authorList>
            <person name="Van Velzen R."/>
            <person name="Holmer R."/>
            <person name="Bu F."/>
            <person name="Rutten L."/>
            <person name="Van Zeijl A."/>
            <person name="Liu W."/>
            <person name="Santuari L."/>
            <person name="Cao Q."/>
            <person name="Sharma T."/>
            <person name="Shen D."/>
            <person name="Roswanjaya Y."/>
            <person name="Wardhani T."/>
            <person name="Kalhor M.S."/>
            <person name="Jansen J."/>
            <person name="Van den Hoogen J."/>
            <person name="Gungor B."/>
            <person name="Hartog M."/>
            <person name="Hontelez J."/>
            <person name="Verver J."/>
            <person name="Yang W.-C."/>
            <person name="Schijlen E."/>
            <person name="Repin R."/>
            <person name="Schilthuizen M."/>
            <person name="Schranz E."/>
            <person name="Heidstra R."/>
            <person name="Miyata K."/>
            <person name="Fedorova E."/>
            <person name="Kohlen W."/>
            <person name="Bisseling T."/>
            <person name="Smit S."/>
            <person name="Geurts R."/>
        </authorList>
    </citation>
    <scope>NUCLEOTIDE SEQUENCE [LARGE SCALE GENOMIC DNA]</scope>
    <source>
        <strain evidence="2">cv. WU1-14</strain>
    </source>
</reference>
<dbReference type="EMBL" id="JXTB01000593">
    <property type="protein sequence ID" value="PON35845.1"/>
    <property type="molecule type" value="Genomic_DNA"/>
</dbReference>